<proteinExistence type="predicted"/>
<dbReference type="InterPro" id="IPR036291">
    <property type="entry name" value="NAD(P)-bd_dom_sf"/>
</dbReference>
<accession>A0A0E0ANX9</accession>
<dbReference type="Pfam" id="PF13561">
    <property type="entry name" value="adh_short_C2"/>
    <property type="match status" value="1"/>
</dbReference>
<dbReference type="InterPro" id="IPR002347">
    <property type="entry name" value="SDR_fam"/>
</dbReference>
<dbReference type="EnsemblPlants" id="OGLUM07G25460.1">
    <property type="protein sequence ID" value="OGLUM07G25460.1"/>
    <property type="gene ID" value="OGLUM07G25460"/>
</dbReference>
<evidence type="ECO:0000313" key="2">
    <source>
        <dbReference type="EnsemblPlants" id="OGLUM07G25460.1"/>
    </source>
</evidence>
<dbReference type="Gene3D" id="3.40.50.720">
    <property type="entry name" value="NAD(P)-binding Rossmann-like Domain"/>
    <property type="match status" value="1"/>
</dbReference>
<dbReference type="Proteomes" id="UP000026961">
    <property type="component" value="Chromosome 7"/>
</dbReference>
<organism evidence="2">
    <name type="scientific">Oryza glumipatula</name>
    <dbReference type="NCBI Taxonomy" id="40148"/>
    <lineage>
        <taxon>Eukaryota</taxon>
        <taxon>Viridiplantae</taxon>
        <taxon>Streptophyta</taxon>
        <taxon>Embryophyta</taxon>
        <taxon>Tracheophyta</taxon>
        <taxon>Spermatophyta</taxon>
        <taxon>Magnoliopsida</taxon>
        <taxon>Liliopsida</taxon>
        <taxon>Poales</taxon>
        <taxon>Poaceae</taxon>
        <taxon>BOP clade</taxon>
        <taxon>Oryzoideae</taxon>
        <taxon>Oryzeae</taxon>
        <taxon>Oryzinae</taxon>
        <taxon>Oryza</taxon>
    </lineage>
</organism>
<keyword evidence="3" id="KW-1185">Reference proteome</keyword>
<feature type="region of interest" description="Disordered" evidence="1">
    <location>
        <begin position="102"/>
        <end position="122"/>
    </location>
</feature>
<dbReference type="AlphaFoldDB" id="A0A0E0ANX9"/>
<reference evidence="2" key="1">
    <citation type="submission" date="2015-04" db="UniProtKB">
        <authorList>
            <consortium name="EnsemblPlants"/>
        </authorList>
    </citation>
    <scope>IDENTIFICATION</scope>
</reference>
<dbReference type="STRING" id="40148.A0A0E0ANX9"/>
<evidence type="ECO:0000313" key="3">
    <source>
        <dbReference type="Proteomes" id="UP000026961"/>
    </source>
</evidence>
<name>A0A0E0ANX9_9ORYZ</name>
<sequence>MAAVYLASDEARYVTGHNLVVDGGYTVHKGADTPAARKINMVSRPASSPRSSSPRWIMPVSPRALAATVGLELDKVAVRSSTEKKAAAVMAWLGLPSRRPMPLPEPSLHRRRREGHHRGEPRLTDGQIRQFRFPLVVGIGSTPRRLATVVMDVELRLVPALDMAFSPVVGAASDLIAGSAARHLAGGVEAGRRAATALAGATATAAARRMNAMWRRRG</sequence>
<protein>
    <submittedName>
        <fullName evidence="2">Uncharacterized protein</fullName>
    </submittedName>
</protein>
<evidence type="ECO:0000256" key="1">
    <source>
        <dbReference type="SAM" id="MobiDB-lite"/>
    </source>
</evidence>
<reference evidence="2" key="2">
    <citation type="submission" date="2018-05" db="EMBL/GenBank/DDBJ databases">
        <title>OgluRS3 (Oryza glumaepatula Reference Sequence Version 3).</title>
        <authorList>
            <person name="Zhang J."/>
            <person name="Kudrna D."/>
            <person name="Lee S."/>
            <person name="Talag J."/>
            <person name="Welchert J."/>
            <person name="Wing R.A."/>
        </authorList>
    </citation>
    <scope>NUCLEOTIDE SEQUENCE [LARGE SCALE GENOMIC DNA]</scope>
</reference>
<dbReference type="Gramene" id="OGLUM07G25460.1">
    <property type="protein sequence ID" value="OGLUM07G25460.1"/>
    <property type="gene ID" value="OGLUM07G25460"/>
</dbReference>
<dbReference type="HOGENOM" id="CLU_1268640_0_0_1"/>
<dbReference type="SUPFAM" id="SSF51735">
    <property type="entry name" value="NAD(P)-binding Rossmann-fold domains"/>
    <property type="match status" value="1"/>
</dbReference>